<keyword evidence="4" id="KW-1185">Reference proteome</keyword>
<feature type="domain" description="Peptidoglycan binding-like" evidence="2">
    <location>
        <begin position="17"/>
        <end position="70"/>
    </location>
</feature>
<dbReference type="EMBL" id="JBHSPA010000022">
    <property type="protein sequence ID" value="MFC5825612.1"/>
    <property type="molecule type" value="Genomic_DNA"/>
</dbReference>
<dbReference type="RefSeq" id="WP_379515120.1">
    <property type="nucleotide sequence ID" value="NZ_JBHSPA010000022.1"/>
</dbReference>
<comment type="caution">
    <text evidence="3">The sequence shown here is derived from an EMBL/GenBank/DDBJ whole genome shotgun (WGS) entry which is preliminary data.</text>
</comment>
<evidence type="ECO:0000313" key="4">
    <source>
        <dbReference type="Proteomes" id="UP001596058"/>
    </source>
</evidence>
<evidence type="ECO:0000259" key="2">
    <source>
        <dbReference type="Pfam" id="PF01471"/>
    </source>
</evidence>
<feature type="region of interest" description="Disordered" evidence="1">
    <location>
        <begin position="73"/>
        <end position="101"/>
    </location>
</feature>
<evidence type="ECO:0000256" key="1">
    <source>
        <dbReference type="SAM" id="MobiDB-lite"/>
    </source>
</evidence>
<proteinExistence type="predicted"/>
<protein>
    <submittedName>
        <fullName evidence="3">Peptidoglycan-binding protein</fullName>
    </submittedName>
</protein>
<dbReference type="Gene3D" id="1.10.101.10">
    <property type="entry name" value="PGBD-like superfamily/PGBD"/>
    <property type="match status" value="2"/>
</dbReference>
<dbReference type="Pfam" id="PF01471">
    <property type="entry name" value="PG_binding_1"/>
    <property type="match status" value="2"/>
</dbReference>
<gene>
    <name evidence="3" type="ORF">ACFPZ3_17260</name>
</gene>
<dbReference type="Proteomes" id="UP001596058">
    <property type="component" value="Unassembled WGS sequence"/>
</dbReference>
<reference evidence="4" key="1">
    <citation type="journal article" date="2019" name="Int. J. Syst. Evol. Microbiol.">
        <title>The Global Catalogue of Microorganisms (GCM) 10K type strain sequencing project: providing services to taxonomists for standard genome sequencing and annotation.</title>
        <authorList>
            <consortium name="The Broad Institute Genomics Platform"/>
            <consortium name="The Broad Institute Genome Sequencing Center for Infectious Disease"/>
            <person name="Wu L."/>
            <person name="Ma J."/>
        </authorList>
    </citation>
    <scope>NUCLEOTIDE SEQUENCE [LARGE SCALE GENOMIC DNA]</scope>
    <source>
        <strain evidence="4">CCUG 53903</strain>
    </source>
</reference>
<dbReference type="InterPro" id="IPR036366">
    <property type="entry name" value="PGBDSf"/>
</dbReference>
<organism evidence="3 4">
    <name type="scientific">Nonomuraea insulae</name>
    <dbReference type="NCBI Taxonomy" id="1616787"/>
    <lineage>
        <taxon>Bacteria</taxon>
        <taxon>Bacillati</taxon>
        <taxon>Actinomycetota</taxon>
        <taxon>Actinomycetes</taxon>
        <taxon>Streptosporangiales</taxon>
        <taxon>Streptosporangiaceae</taxon>
        <taxon>Nonomuraea</taxon>
    </lineage>
</organism>
<accession>A0ABW1CJY4</accession>
<dbReference type="InterPro" id="IPR002477">
    <property type="entry name" value="Peptidoglycan-bd-like"/>
</dbReference>
<name>A0ABW1CJY4_9ACTN</name>
<evidence type="ECO:0000313" key="3">
    <source>
        <dbReference type="EMBL" id="MFC5825612.1"/>
    </source>
</evidence>
<dbReference type="SUPFAM" id="SSF47090">
    <property type="entry name" value="PGBD-like"/>
    <property type="match status" value="2"/>
</dbReference>
<sequence>MTTPRFRPPPLDFGDKRPEVKIWQQQMRHRGWNIAVDGEFGEESRRLCANFEMEHGLTANGDVDEKTWKATWEAGSTKPKPAPNHTLKKGDPKNNDVKTWQRQVNNRGWPKLEDDGIFGDETEKACKELQKLKGLPVTGEIDTNTWKEAWLEKVPVAAAM</sequence>
<feature type="domain" description="Peptidoglycan binding-like" evidence="2">
    <location>
        <begin position="94"/>
        <end position="147"/>
    </location>
</feature>
<dbReference type="InterPro" id="IPR036365">
    <property type="entry name" value="PGBD-like_sf"/>
</dbReference>